<comment type="caution">
    <text evidence="1">The sequence shown here is derived from an EMBL/GenBank/DDBJ whole genome shotgun (WGS) entry which is preliminary data.</text>
</comment>
<accession>A0A5C7FWV7</accession>
<evidence type="ECO:0000313" key="1">
    <source>
        <dbReference type="EMBL" id="TXF90920.1"/>
    </source>
</evidence>
<dbReference type="InterPro" id="IPR023393">
    <property type="entry name" value="START-like_dom_sf"/>
</dbReference>
<name>A0A5C7FWV7_9BACT</name>
<dbReference type="PANTHER" id="PTHR36166:SF1">
    <property type="entry name" value="SRPBCC DOMAIN-CONTAINING PROTEIN"/>
    <property type="match status" value="1"/>
</dbReference>
<keyword evidence="2" id="KW-1185">Reference proteome</keyword>
<dbReference type="Pfam" id="PF10604">
    <property type="entry name" value="Polyketide_cyc2"/>
    <property type="match status" value="1"/>
</dbReference>
<proteinExistence type="predicted"/>
<evidence type="ECO:0000313" key="2">
    <source>
        <dbReference type="Proteomes" id="UP000321907"/>
    </source>
</evidence>
<dbReference type="CDD" id="cd07822">
    <property type="entry name" value="SRPBCC_4"/>
    <property type="match status" value="1"/>
</dbReference>
<dbReference type="EMBL" id="VOXD01000004">
    <property type="protein sequence ID" value="TXF90920.1"/>
    <property type="molecule type" value="Genomic_DNA"/>
</dbReference>
<reference evidence="1 2" key="1">
    <citation type="submission" date="2019-08" db="EMBL/GenBank/DDBJ databases">
        <title>Lewinella sp. strain SSH13 Genome sequencing and assembly.</title>
        <authorList>
            <person name="Kim I."/>
        </authorList>
    </citation>
    <scope>NUCLEOTIDE SEQUENCE [LARGE SCALE GENOMIC DNA]</scope>
    <source>
        <strain evidence="1 2">SSH13</strain>
    </source>
</reference>
<dbReference type="OrthoDB" id="191189at2"/>
<dbReference type="InterPro" id="IPR019587">
    <property type="entry name" value="Polyketide_cyclase/dehydratase"/>
</dbReference>
<protein>
    <submittedName>
        <fullName evidence="1">SRPBCC domain-containing protein</fullName>
    </submittedName>
</protein>
<dbReference type="PANTHER" id="PTHR36166">
    <property type="entry name" value="CHROMOSOME 9, WHOLE GENOME SHOTGUN SEQUENCE"/>
    <property type="match status" value="1"/>
</dbReference>
<gene>
    <name evidence="1" type="ORF">FUA23_03730</name>
</gene>
<dbReference type="AlphaFoldDB" id="A0A5C7FWV7"/>
<organism evidence="1 2">
    <name type="scientific">Neolewinella aurantiaca</name>
    <dbReference type="NCBI Taxonomy" id="2602767"/>
    <lineage>
        <taxon>Bacteria</taxon>
        <taxon>Pseudomonadati</taxon>
        <taxon>Bacteroidota</taxon>
        <taxon>Saprospiria</taxon>
        <taxon>Saprospirales</taxon>
        <taxon>Lewinellaceae</taxon>
        <taxon>Neolewinella</taxon>
    </lineage>
</organism>
<dbReference type="SUPFAM" id="SSF55961">
    <property type="entry name" value="Bet v1-like"/>
    <property type="match status" value="1"/>
</dbReference>
<dbReference type="Gene3D" id="3.30.530.20">
    <property type="match status" value="1"/>
</dbReference>
<dbReference type="Proteomes" id="UP000321907">
    <property type="component" value="Unassembled WGS sequence"/>
</dbReference>
<sequence>MSRRGEEEAPDLCLMLHIQTTIQLPAPPEKVWAVLTDFDSYPRWNPFVTRAEGDWAVGNTVAITAGGMDFKPKVLAFTPDRELRWKGKLLFNGIFDGEHYFLLTDNCDGTTELEHGECFTGLLVPAFRKKLETETKAGFEEMNLALLERMPTRPG</sequence>